<dbReference type="EMBL" id="JAVDVI010000003">
    <property type="protein sequence ID" value="MDR6967035.1"/>
    <property type="molecule type" value="Genomic_DNA"/>
</dbReference>
<evidence type="ECO:0008006" key="7">
    <source>
        <dbReference type="Google" id="ProtNLM"/>
    </source>
</evidence>
<dbReference type="RefSeq" id="WP_310024973.1">
    <property type="nucleotide sequence ID" value="NZ_JAVDVI010000003.1"/>
</dbReference>
<evidence type="ECO:0000259" key="4">
    <source>
        <dbReference type="Pfam" id="PF18962"/>
    </source>
</evidence>
<evidence type="ECO:0000259" key="3">
    <source>
        <dbReference type="Pfam" id="PF07593"/>
    </source>
</evidence>
<dbReference type="PANTHER" id="PTHR16026">
    <property type="entry name" value="CARTILAGE ACIDIC PROTEIN 1"/>
    <property type="match status" value="1"/>
</dbReference>
<dbReference type="InterPro" id="IPR013517">
    <property type="entry name" value="FG-GAP"/>
</dbReference>
<evidence type="ECO:0000313" key="5">
    <source>
        <dbReference type="EMBL" id="MDR6967035.1"/>
    </source>
</evidence>
<dbReference type="Pfam" id="PF07593">
    <property type="entry name" value="UnbV_ASPIC"/>
    <property type="match status" value="1"/>
</dbReference>
<feature type="domain" description="Secretion system C-terminal sorting" evidence="4">
    <location>
        <begin position="597"/>
        <end position="665"/>
    </location>
</feature>
<gene>
    <name evidence="5" type="ORF">J2X31_001035</name>
</gene>
<dbReference type="Pfam" id="PF18962">
    <property type="entry name" value="Por_Secre_tail"/>
    <property type="match status" value="1"/>
</dbReference>
<dbReference type="InterPro" id="IPR011519">
    <property type="entry name" value="UnbV_ASPIC"/>
</dbReference>
<dbReference type="InterPro" id="IPR026444">
    <property type="entry name" value="Secre_tail"/>
</dbReference>
<dbReference type="Proteomes" id="UP001255185">
    <property type="component" value="Unassembled WGS sequence"/>
</dbReference>
<dbReference type="PANTHER" id="PTHR16026:SF0">
    <property type="entry name" value="CARTILAGE ACIDIC PROTEIN 1"/>
    <property type="match status" value="1"/>
</dbReference>
<organism evidence="5 6">
    <name type="scientific">Flavobacterium arsenatis</name>
    <dbReference type="NCBI Taxonomy" id="1484332"/>
    <lineage>
        <taxon>Bacteria</taxon>
        <taxon>Pseudomonadati</taxon>
        <taxon>Bacteroidota</taxon>
        <taxon>Flavobacteriia</taxon>
        <taxon>Flavobacteriales</taxon>
        <taxon>Flavobacteriaceae</taxon>
        <taxon>Flavobacterium</taxon>
    </lineage>
</organism>
<name>A0ABU1TM42_9FLAO</name>
<dbReference type="Gene3D" id="2.130.10.130">
    <property type="entry name" value="Integrin alpha, N-terminal"/>
    <property type="match status" value="1"/>
</dbReference>
<evidence type="ECO:0000256" key="2">
    <source>
        <dbReference type="SAM" id="SignalP"/>
    </source>
</evidence>
<protein>
    <recommendedName>
        <fullName evidence="7">RNA-binding protein</fullName>
    </recommendedName>
</protein>
<keyword evidence="1 2" id="KW-0732">Signal</keyword>
<keyword evidence="6" id="KW-1185">Reference proteome</keyword>
<evidence type="ECO:0000313" key="6">
    <source>
        <dbReference type="Proteomes" id="UP001255185"/>
    </source>
</evidence>
<evidence type="ECO:0000256" key="1">
    <source>
        <dbReference type="ARBA" id="ARBA00022729"/>
    </source>
</evidence>
<reference evidence="5 6" key="1">
    <citation type="submission" date="2023-07" db="EMBL/GenBank/DDBJ databases">
        <title>Sorghum-associated microbial communities from plants grown in Nebraska, USA.</title>
        <authorList>
            <person name="Schachtman D."/>
        </authorList>
    </citation>
    <scope>NUCLEOTIDE SEQUENCE [LARGE SCALE GENOMIC DNA]</scope>
    <source>
        <strain evidence="5 6">3773</strain>
    </source>
</reference>
<dbReference type="Pfam" id="PF13517">
    <property type="entry name" value="FG-GAP_3"/>
    <property type="match status" value="3"/>
</dbReference>
<dbReference type="SUPFAM" id="SSF69318">
    <property type="entry name" value="Integrin alpha N-terminal domain"/>
    <property type="match status" value="2"/>
</dbReference>
<feature type="domain" description="ASPIC/UnbV" evidence="3">
    <location>
        <begin position="511"/>
        <end position="577"/>
    </location>
</feature>
<sequence length="667" mass="71952">MKKLLLLFLLSITNFVANGQNTCATALPVTAGITVTDAINGEVPTPVCIAGGTVATAGKWYIYTPVGNRTVTVTTDLNINIGKDPRVHIYKGGCNNLICVAGDDDSGVLGNPDALCKVTFNAMSGTPYYIAFDNKWDSSGITFNLIENDYIPQPVSVVSFTQQPISLQGTYKDCVVDMNGDYLDDIVSVSNGQIHMLLQTESGTFQSVTRTTPITSFQPSWSIAAGDIDNDGFNDLIYGGGQGVAFMKQNSNQTAFTMMSTPEYVFSQRTNFVDLNNDGHLDAFVCHDVDPNVRYMNDGNGNFTFFQGGMGDYDAGGNYGSIFVDYDNDGDMDLFIAKCGSGPIDELHRNNGDGTFTDVSIVAGMAEPSQSWSSAWADFDNDGDMDAMIGASSNSNGGHKLRRNNGDGTFTDITFGSGLDVFSTTNIENVAHDFNNDGFVDLFMGGNTIMINNGNMTFTPNPINTAVGSIGDLNNDGFLDIQLGNNIFLNNGNDNNWITLSLQGVTSNRNGIGARVELYGAWGKQIREVRSGDGFRHMSTLNTHFGIGTEETITKLVIKWPSGIVDEILNPAINQKILVTESSTLGVNPSVASKFTVYPNPTKNILNIESASFDIKTATVYDITGRVVLTSKVNNQTIDVHSLSTGTYILSLIDAEGKNHIQKFIKN</sequence>
<feature type="signal peptide" evidence="2">
    <location>
        <begin position="1"/>
        <end position="19"/>
    </location>
</feature>
<comment type="caution">
    <text evidence="5">The sequence shown here is derived from an EMBL/GenBank/DDBJ whole genome shotgun (WGS) entry which is preliminary data.</text>
</comment>
<proteinExistence type="predicted"/>
<accession>A0ABU1TM42</accession>
<dbReference type="NCBIfam" id="TIGR04183">
    <property type="entry name" value="Por_Secre_tail"/>
    <property type="match status" value="1"/>
</dbReference>
<dbReference type="InterPro" id="IPR027039">
    <property type="entry name" value="Crtac1"/>
</dbReference>
<feature type="chain" id="PRO_5047258058" description="RNA-binding protein" evidence="2">
    <location>
        <begin position="20"/>
        <end position="667"/>
    </location>
</feature>
<dbReference type="InterPro" id="IPR028994">
    <property type="entry name" value="Integrin_alpha_N"/>
</dbReference>